<name>A0AAE1VKS3_9SOLA</name>
<sequence length="305" mass="35094">MERGNENEGKGEKVNSSVSSYVLRKDMFNLLDFIERLKHEEDQIALDMDRIEKLKLELTFMSTFPLLSYSKLDGFNARMSRKAEHVFCLVQSVFYPSGDNMLFKYDMDHVVRRLLENLDRVGYFCSVLMAYELDKIDELDGKFEKLDAPLSTYLESSPDILREYLIHLQAHMVTVLTASTSTRNIHVMVEFLLIVLTDVPKDIIHHEKLYVLLARVGALTREVSILVCNLGKKSRSGENMNEINCATLDLLENIEPLKKDLKHVYLKAREDSSQLCFPKSDGPLFMNLLIRDLNNLLNDDAYSVA</sequence>
<organism evidence="1 2">
    <name type="scientific">Anisodus tanguticus</name>
    <dbReference type="NCBI Taxonomy" id="243964"/>
    <lineage>
        <taxon>Eukaryota</taxon>
        <taxon>Viridiplantae</taxon>
        <taxon>Streptophyta</taxon>
        <taxon>Embryophyta</taxon>
        <taxon>Tracheophyta</taxon>
        <taxon>Spermatophyta</taxon>
        <taxon>Magnoliopsida</taxon>
        <taxon>eudicotyledons</taxon>
        <taxon>Gunneridae</taxon>
        <taxon>Pentapetalae</taxon>
        <taxon>asterids</taxon>
        <taxon>lamiids</taxon>
        <taxon>Solanales</taxon>
        <taxon>Solanaceae</taxon>
        <taxon>Solanoideae</taxon>
        <taxon>Hyoscyameae</taxon>
        <taxon>Anisodus</taxon>
    </lineage>
</organism>
<keyword evidence="2" id="KW-1185">Reference proteome</keyword>
<comment type="caution">
    <text evidence="1">The sequence shown here is derived from an EMBL/GenBank/DDBJ whole genome shotgun (WGS) entry which is preliminary data.</text>
</comment>
<evidence type="ECO:0000313" key="1">
    <source>
        <dbReference type="EMBL" id="KAK4372787.1"/>
    </source>
</evidence>
<protein>
    <submittedName>
        <fullName evidence="1">Uncharacterized protein</fullName>
    </submittedName>
</protein>
<gene>
    <name evidence="1" type="ORF">RND71_008171</name>
</gene>
<dbReference type="AlphaFoldDB" id="A0AAE1VKS3"/>
<evidence type="ECO:0000313" key="2">
    <source>
        <dbReference type="Proteomes" id="UP001291623"/>
    </source>
</evidence>
<dbReference type="Proteomes" id="UP001291623">
    <property type="component" value="Unassembled WGS sequence"/>
</dbReference>
<proteinExistence type="predicted"/>
<dbReference type="EMBL" id="JAVYJV010000004">
    <property type="protein sequence ID" value="KAK4372787.1"/>
    <property type="molecule type" value="Genomic_DNA"/>
</dbReference>
<accession>A0AAE1VKS3</accession>
<reference evidence="1" key="1">
    <citation type="submission" date="2023-12" db="EMBL/GenBank/DDBJ databases">
        <title>Genome assembly of Anisodus tanguticus.</title>
        <authorList>
            <person name="Wang Y.-J."/>
        </authorList>
    </citation>
    <scope>NUCLEOTIDE SEQUENCE</scope>
    <source>
        <strain evidence="1">KB-2021</strain>
        <tissue evidence="1">Leaf</tissue>
    </source>
</reference>